<evidence type="ECO:0000313" key="2">
    <source>
        <dbReference type="Proteomes" id="UP000814140"/>
    </source>
</evidence>
<evidence type="ECO:0000313" key="1">
    <source>
        <dbReference type="EMBL" id="KAI0054960.1"/>
    </source>
</evidence>
<organism evidence="1 2">
    <name type="scientific">Artomyces pyxidatus</name>
    <dbReference type="NCBI Taxonomy" id="48021"/>
    <lineage>
        <taxon>Eukaryota</taxon>
        <taxon>Fungi</taxon>
        <taxon>Dikarya</taxon>
        <taxon>Basidiomycota</taxon>
        <taxon>Agaricomycotina</taxon>
        <taxon>Agaricomycetes</taxon>
        <taxon>Russulales</taxon>
        <taxon>Auriscalpiaceae</taxon>
        <taxon>Artomyces</taxon>
    </lineage>
</organism>
<dbReference type="Proteomes" id="UP000814140">
    <property type="component" value="Unassembled WGS sequence"/>
</dbReference>
<dbReference type="EMBL" id="MU277325">
    <property type="protein sequence ID" value="KAI0054960.1"/>
    <property type="molecule type" value="Genomic_DNA"/>
</dbReference>
<accession>A0ACB8SG99</accession>
<gene>
    <name evidence="1" type="ORF">BV25DRAFT_1922218</name>
</gene>
<reference evidence="1" key="1">
    <citation type="submission" date="2021-03" db="EMBL/GenBank/DDBJ databases">
        <authorList>
            <consortium name="DOE Joint Genome Institute"/>
            <person name="Ahrendt S."/>
            <person name="Looney B.P."/>
            <person name="Miyauchi S."/>
            <person name="Morin E."/>
            <person name="Drula E."/>
            <person name="Courty P.E."/>
            <person name="Chicoki N."/>
            <person name="Fauchery L."/>
            <person name="Kohler A."/>
            <person name="Kuo A."/>
            <person name="Labutti K."/>
            <person name="Pangilinan J."/>
            <person name="Lipzen A."/>
            <person name="Riley R."/>
            <person name="Andreopoulos W."/>
            <person name="He G."/>
            <person name="Johnson J."/>
            <person name="Barry K.W."/>
            <person name="Grigoriev I.V."/>
            <person name="Nagy L."/>
            <person name="Hibbett D."/>
            <person name="Henrissat B."/>
            <person name="Matheny P.B."/>
            <person name="Labbe J."/>
            <person name="Martin F."/>
        </authorList>
    </citation>
    <scope>NUCLEOTIDE SEQUENCE</scope>
    <source>
        <strain evidence="1">HHB10654</strain>
    </source>
</reference>
<name>A0ACB8SG99_9AGAM</name>
<protein>
    <submittedName>
        <fullName evidence="1">Uncharacterized protein</fullName>
    </submittedName>
</protein>
<proteinExistence type="predicted"/>
<keyword evidence="2" id="KW-1185">Reference proteome</keyword>
<reference evidence="1" key="2">
    <citation type="journal article" date="2022" name="New Phytol.">
        <title>Evolutionary transition to the ectomycorrhizal habit in the genomes of a hyperdiverse lineage of mushroom-forming fungi.</title>
        <authorList>
            <person name="Looney B."/>
            <person name="Miyauchi S."/>
            <person name="Morin E."/>
            <person name="Drula E."/>
            <person name="Courty P.E."/>
            <person name="Kohler A."/>
            <person name="Kuo A."/>
            <person name="LaButti K."/>
            <person name="Pangilinan J."/>
            <person name="Lipzen A."/>
            <person name="Riley R."/>
            <person name="Andreopoulos W."/>
            <person name="He G."/>
            <person name="Johnson J."/>
            <person name="Nolan M."/>
            <person name="Tritt A."/>
            <person name="Barry K.W."/>
            <person name="Grigoriev I.V."/>
            <person name="Nagy L.G."/>
            <person name="Hibbett D."/>
            <person name="Henrissat B."/>
            <person name="Matheny P.B."/>
            <person name="Labbe J."/>
            <person name="Martin F.M."/>
        </authorList>
    </citation>
    <scope>NUCLEOTIDE SEQUENCE</scope>
    <source>
        <strain evidence="1">HHB10654</strain>
    </source>
</reference>
<comment type="caution">
    <text evidence="1">The sequence shown here is derived from an EMBL/GenBank/DDBJ whole genome shotgun (WGS) entry which is preliminary data.</text>
</comment>
<sequence>MSSSEQLQSLRSLYDLPTTKESHPVFLIAQPCSIAQLPVEILGRIFNLCRCPDKERYRAGDCLTPLLAVTHVCSHWRDVALSSAYLWTGISVHNESLMEAMLARSKELPISLVMDNKWGTGQVNGDRLAVACTRHHIIPRIKELRYLGFSLHPFLETVFEKEANLLESLTFVSHLHYNPPRPNDLALFLGTAFPRLKKLKLVRCCVGWQSPLLFSPSLTELKIYCELQTLRPSLSQIHDVLSSLPGLMTLVLVDVVRTRKMESMQHPDTALSPIPALGDASKVALSQLRSLRFSTETPVDIRDFLSILDTPSDTVLHIRFRSLDGSLRLDGQWDDLCTPPEVTLHNIVHSILQSFAPSSCPPVALQHGRAVGYRSVGILSTSLVHDTTDPNDFCVVVGNHDRSTSDEAIPLQDAPSWHRQTDSPNFPPLEHLPVWDTRFFLGLPFEALSHSRWVLPVTCRLFPLRGVDTVFVNSPVFSDAELWWLTFGFMEHVTTVVVSGDAVCGFAAALRGKGRPSTPFIYDDLDTSHSNISGEEVSSKERWASMIARPLPAFIDGLELPSQLFPNLLHLQVESLSADKPVLELPNVLEDLTAGMEELMMNRGLWNRADTFPAGGGPLFTLNFKSIGPGKVDLATFAELQRRSSLSRFIRVSPDPQNHLWHPSQADEPCLWNEDSMHWLARQGGSLRDDDYF</sequence>